<dbReference type="AlphaFoldDB" id="A0A6C0GDH9"/>
<dbReference type="Gene3D" id="1.25.40.390">
    <property type="match status" value="1"/>
</dbReference>
<dbReference type="EMBL" id="CP048222">
    <property type="protein sequence ID" value="QHT65988.1"/>
    <property type="molecule type" value="Genomic_DNA"/>
</dbReference>
<dbReference type="SUPFAM" id="SSF48452">
    <property type="entry name" value="TPR-like"/>
    <property type="match status" value="1"/>
</dbReference>
<protein>
    <submittedName>
        <fullName evidence="1">SusD/RagB family nutrient-binding outer membrane lipoprotein</fullName>
    </submittedName>
</protein>
<keyword evidence="1" id="KW-0449">Lipoprotein</keyword>
<organism evidence="1 2">
    <name type="scientific">Rhodocytophaga rosea</name>
    <dbReference type="NCBI Taxonomy" id="2704465"/>
    <lineage>
        <taxon>Bacteria</taxon>
        <taxon>Pseudomonadati</taxon>
        <taxon>Bacteroidota</taxon>
        <taxon>Cytophagia</taxon>
        <taxon>Cytophagales</taxon>
        <taxon>Rhodocytophagaceae</taxon>
        <taxon>Rhodocytophaga</taxon>
    </lineage>
</organism>
<gene>
    <name evidence="1" type="ORF">GXP67_04540</name>
</gene>
<evidence type="ECO:0000313" key="1">
    <source>
        <dbReference type="EMBL" id="QHT65988.1"/>
    </source>
</evidence>
<proteinExistence type="predicted"/>
<reference evidence="1 2" key="1">
    <citation type="submission" date="2020-01" db="EMBL/GenBank/DDBJ databases">
        <authorList>
            <person name="Kim M.K."/>
        </authorList>
    </citation>
    <scope>NUCLEOTIDE SEQUENCE [LARGE SCALE GENOMIC DNA]</scope>
    <source>
        <strain evidence="1 2">172606-1</strain>
    </source>
</reference>
<dbReference type="KEGG" id="rhoz:GXP67_04540"/>
<keyword evidence="2" id="KW-1185">Reference proteome</keyword>
<dbReference type="RefSeq" id="WP_162442061.1">
    <property type="nucleotide sequence ID" value="NZ_CP048222.1"/>
</dbReference>
<dbReference type="Proteomes" id="UP000480178">
    <property type="component" value="Chromosome"/>
</dbReference>
<dbReference type="Pfam" id="PF12771">
    <property type="entry name" value="SusD-like_2"/>
    <property type="match status" value="1"/>
</dbReference>
<evidence type="ECO:0000313" key="2">
    <source>
        <dbReference type="Proteomes" id="UP000480178"/>
    </source>
</evidence>
<dbReference type="InterPro" id="IPR011990">
    <property type="entry name" value="TPR-like_helical_dom_sf"/>
</dbReference>
<name>A0A6C0GDH9_9BACT</name>
<dbReference type="InterPro" id="IPR041662">
    <property type="entry name" value="SusD-like_2"/>
</dbReference>
<accession>A0A6C0GDH9</accession>
<sequence>MIKKLINIGLVFALILYSTSCGNDFLDVNVDPNNPSDATVNLVFPAAVASSAGVIGGWYAVLGGIWSQHWAQNNGSNQYRDFDSYDLQPTDLDFQFQELYANALNDYEFVRKRASAEKNWTFYLMATVMQAYTYQVLADLYDQIPFSQALQGNQNNLTPVYENGQAVYDSLIVRLDEALAKDFNYSENGSLTSKAPGEADFLFGGNMVKWRQFANTLKLKMYLRQIYARPEVAKAGIQALYASSAQFLTEDAAMTQFIDVASKSNPLYEADQRQLNTNQNLRASVTLLSFLQASKDPRIDAYFIPGSAGHRGLAQGSFNIPSTSIVPTALSRALLTATDPVYFISASESYFLQAEAVARNLGTGNDEALYTQGIAASFAQNNMSTTIILDSQGNDSLSYSTVDSLISPEKPYAYPSTGSFKEKLKAITVQKWAAMAGTNQGLESFFEQNRTGFPESTDVAAFLPNNTVNPEYYPAHAGEFTYAVEGVTSGLFPKRALFTDTERSRNPNTPPQEPITKAIWWDVAEKID</sequence>